<protein>
    <submittedName>
        <fullName evidence="2">Uncharacterized protein</fullName>
    </submittedName>
</protein>
<evidence type="ECO:0000313" key="3">
    <source>
        <dbReference type="Proteomes" id="UP000265618"/>
    </source>
</evidence>
<evidence type="ECO:0000313" key="2">
    <source>
        <dbReference type="EMBL" id="GIQ82046.1"/>
    </source>
</evidence>
<sequence length="390" mass="42574">MYPALVVLCCVSVALATSWSANITHPEGVSDSQFGHAVGISGDWAVITGIYANGLEGAGYMYHRGSSGVFELECELEHDSRLENCGYTAAIDGDWVVMDSLNKDGRQNTVLNLYNRQNGDEWVLMKKLSPYSSFDFVSVAMDAGLLVLGWCQAGYQHGQADVYRLDGSNGYVREATLVPPQYKNDPSYSNGDGRWVAIAGNGSRVVTGSTDWGQVNVFECDESSGGRVWSHVQAISARYYSSDIKVAISHDGHTIAAGCYRDGDYRQGSVQIWSDLGESGQFELSQTLTGKFQEDDWGYFGVSIVFTEDDEGKLLAVGADYSTVQYIYQRDSVTGQYSLVDYDRAYWNTSLGAWADISGNTLLSGLPTLHDAGTDYTDGMVGVFDLTHLL</sequence>
<dbReference type="Proteomes" id="UP000265618">
    <property type="component" value="Unassembled WGS sequence"/>
</dbReference>
<proteinExistence type="predicted"/>
<keyword evidence="3" id="KW-1185">Reference proteome</keyword>
<feature type="chain" id="PRO_5039909506" evidence="1">
    <location>
        <begin position="17"/>
        <end position="390"/>
    </location>
</feature>
<accession>A0A9K3GH77</accession>
<dbReference type="PANTHER" id="PTHR36220:SF1">
    <property type="entry name" value="GAMMA TUBULIN COMPLEX COMPONENT C-TERMINAL DOMAIN-CONTAINING PROTEIN"/>
    <property type="match status" value="1"/>
</dbReference>
<reference evidence="2 3" key="1">
    <citation type="journal article" date="2018" name="PLoS ONE">
        <title>The draft genome of Kipferlia bialata reveals reductive genome evolution in fornicate parasites.</title>
        <authorList>
            <person name="Tanifuji G."/>
            <person name="Takabayashi S."/>
            <person name="Kume K."/>
            <person name="Takagi M."/>
            <person name="Nakayama T."/>
            <person name="Kamikawa R."/>
            <person name="Inagaki Y."/>
            <person name="Hashimoto T."/>
        </authorList>
    </citation>
    <scope>NUCLEOTIDE SEQUENCE [LARGE SCALE GENOMIC DNA]</scope>
    <source>
        <strain evidence="2">NY0173</strain>
    </source>
</reference>
<dbReference type="EMBL" id="BDIP01000573">
    <property type="protein sequence ID" value="GIQ82046.1"/>
    <property type="molecule type" value="Genomic_DNA"/>
</dbReference>
<comment type="caution">
    <text evidence="2">The sequence shown here is derived from an EMBL/GenBank/DDBJ whole genome shotgun (WGS) entry which is preliminary data.</text>
</comment>
<feature type="signal peptide" evidence="1">
    <location>
        <begin position="1"/>
        <end position="16"/>
    </location>
</feature>
<keyword evidence="1" id="KW-0732">Signal</keyword>
<dbReference type="AlphaFoldDB" id="A0A9K3GH77"/>
<dbReference type="SUPFAM" id="SSF82171">
    <property type="entry name" value="DPP6 N-terminal domain-like"/>
    <property type="match status" value="1"/>
</dbReference>
<gene>
    <name evidence="2" type="ORF">KIPB_003119</name>
</gene>
<name>A0A9K3GH77_9EUKA</name>
<organism evidence="2 3">
    <name type="scientific">Kipferlia bialata</name>
    <dbReference type="NCBI Taxonomy" id="797122"/>
    <lineage>
        <taxon>Eukaryota</taxon>
        <taxon>Metamonada</taxon>
        <taxon>Carpediemonas-like organisms</taxon>
        <taxon>Kipferlia</taxon>
    </lineage>
</organism>
<evidence type="ECO:0000256" key="1">
    <source>
        <dbReference type="SAM" id="SignalP"/>
    </source>
</evidence>
<dbReference type="PANTHER" id="PTHR36220">
    <property type="entry name" value="UNNAMED PRODUCT"/>
    <property type="match status" value="1"/>
</dbReference>